<dbReference type="PANTHER" id="PTHR43311:SF2">
    <property type="entry name" value="GLUTAMATE--TRNA LIGASE, MITOCHONDRIAL-RELATED"/>
    <property type="match status" value="1"/>
</dbReference>
<dbReference type="HOGENOM" id="CLU_865176_0_0_6"/>
<sequence length="332" mass="39957">MFNLRIAISPSGVPHIGNFFIIFINYILKNKLLGNVYLRFDDTNKIKNKNINKLYILKNLKKQGFYIKKILKQTSNLNFYYKKNIFKKKIIFKKNFFNIKLNNFSLSYSFFLFINFTKVKFYDNSYKNIKSTILDNKEIIIKKNGIPTYNFSSIIDDIFNNTFIIIRGKEWLNQLKNQVLILNCFKKYFIFHHLPNININNKKLSKRNKAKNLNFNKIYKKIFFIKKKNINNTMFYNIYNNNNDIKISYLFKKKKIKKNNFIMNIINIINYLDPNIFKNIYKMHHTVLNHVKKINLNLSIPNLNFLEKNLFDISSILSNLKFIDIKNIFTQI</sequence>
<accession>Q05FN9</accession>
<keyword evidence="1 5" id="KW-0436">Ligase</keyword>
<evidence type="ECO:0000313" key="8">
    <source>
        <dbReference type="Proteomes" id="UP000000777"/>
    </source>
</evidence>
<dbReference type="SUPFAM" id="SSF52374">
    <property type="entry name" value="Nucleotidylyl transferase"/>
    <property type="match status" value="1"/>
</dbReference>
<dbReference type="STRING" id="387662.CRP_101"/>
<comment type="similarity">
    <text evidence="5">Belongs to the class-I aminoacyl-tRNA synthetase family.</text>
</comment>
<evidence type="ECO:0000256" key="4">
    <source>
        <dbReference type="ARBA" id="ARBA00023146"/>
    </source>
</evidence>
<evidence type="ECO:0000313" key="7">
    <source>
        <dbReference type="EMBL" id="BAF35132.1"/>
    </source>
</evidence>
<dbReference type="AlphaFoldDB" id="Q05FN9"/>
<dbReference type="GO" id="GO:0004818">
    <property type="term" value="F:glutamate-tRNA ligase activity"/>
    <property type="evidence" value="ECO:0007669"/>
    <property type="project" value="TreeGrafter"/>
</dbReference>
<dbReference type="KEGG" id="crp:CRP_101"/>
<dbReference type="Gene3D" id="3.40.50.620">
    <property type="entry name" value="HUPs"/>
    <property type="match status" value="2"/>
</dbReference>
<keyword evidence="5" id="KW-0648">Protein biosynthesis</keyword>
<evidence type="ECO:0000256" key="1">
    <source>
        <dbReference type="ARBA" id="ARBA00022598"/>
    </source>
</evidence>
<keyword evidence="4 5" id="KW-0030">Aminoacyl-tRNA synthetase</keyword>
<dbReference type="InterPro" id="IPR014729">
    <property type="entry name" value="Rossmann-like_a/b/a_fold"/>
</dbReference>
<feature type="domain" description="Glutamyl/glutaminyl-tRNA synthetase class Ib catalytic" evidence="6">
    <location>
        <begin position="4"/>
        <end position="82"/>
    </location>
</feature>
<feature type="domain" description="Glutamyl/glutaminyl-tRNA synthetase class Ib catalytic" evidence="6">
    <location>
        <begin position="119"/>
        <end position="220"/>
    </location>
</feature>
<name>Q05FN9_CARRP</name>
<evidence type="ECO:0000256" key="5">
    <source>
        <dbReference type="RuleBase" id="RU363037"/>
    </source>
</evidence>
<proteinExistence type="inferred from homology"/>
<protein>
    <submittedName>
        <fullName evidence="7">Putative glutamyl-tRNA synthetase</fullName>
    </submittedName>
</protein>
<dbReference type="Proteomes" id="UP000000777">
    <property type="component" value="Chromosome"/>
</dbReference>
<keyword evidence="3 5" id="KW-0067">ATP-binding</keyword>
<evidence type="ECO:0000259" key="6">
    <source>
        <dbReference type="Pfam" id="PF00749"/>
    </source>
</evidence>
<dbReference type="RefSeq" id="WP_011672324.1">
    <property type="nucleotide sequence ID" value="NC_008512.1"/>
</dbReference>
<dbReference type="GO" id="GO:0005524">
    <property type="term" value="F:ATP binding"/>
    <property type="evidence" value="ECO:0007669"/>
    <property type="project" value="UniProtKB-KW"/>
</dbReference>
<dbReference type="GO" id="GO:0006424">
    <property type="term" value="P:glutamyl-tRNA aminoacylation"/>
    <property type="evidence" value="ECO:0007669"/>
    <property type="project" value="TreeGrafter"/>
</dbReference>
<evidence type="ECO:0000256" key="3">
    <source>
        <dbReference type="ARBA" id="ARBA00022840"/>
    </source>
</evidence>
<reference evidence="7 8" key="1">
    <citation type="journal article" date="2006" name="Science">
        <title>The 160-kilobase genome of the bacterial endosymbiont Carsonella.</title>
        <authorList>
            <person name="Nakabachi A."/>
            <person name="Yamashita A."/>
            <person name="Toh H."/>
            <person name="Ishikawa H."/>
            <person name="Dunbar H."/>
            <person name="Moran N."/>
            <person name="Hattori M."/>
        </authorList>
    </citation>
    <scope>NUCLEOTIDE SEQUENCE [LARGE SCALE GENOMIC DNA]</scope>
    <source>
        <strain evidence="7 8">PV</strain>
    </source>
</reference>
<evidence type="ECO:0000256" key="2">
    <source>
        <dbReference type="ARBA" id="ARBA00022741"/>
    </source>
</evidence>
<gene>
    <name evidence="7" type="ordered locus">CRP_101</name>
</gene>
<keyword evidence="2 5" id="KW-0547">Nucleotide-binding</keyword>
<dbReference type="InterPro" id="IPR049940">
    <property type="entry name" value="GluQ/Sye"/>
</dbReference>
<dbReference type="PANTHER" id="PTHR43311">
    <property type="entry name" value="GLUTAMATE--TRNA LIGASE"/>
    <property type="match status" value="1"/>
</dbReference>
<dbReference type="OrthoDB" id="9807503at2"/>
<dbReference type="EMBL" id="AP009180">
    <property type="protein sequence ID" value="BAF35132.1"/>
    <property type="molecule type" value="Genomic_DNA"/>
</dbReference>
<organism evidence="7 8">
    <name type="scientific">Carsonella ruddii (strain PV)</name>
    <dbReference type="NCBI Taxonomy" id="387662"/>
    <lineage>
        <taxon>Bacteria</taxon>
        <taxon>Pseudomonadati</taxon>
        <taxon>Pseudomonadota</taxon>
        <taxon>Gammaproteobacteria</taxon>
        <taxon>Oceanospirillales</taxon>
        <taxon>Halomonadaceae</taxon>
        <taxon>Zymobacter group</taxon>
        <taxon>Candidatus Carsonella</taxon>
    </lineage>
</organism>
<dbReference type="InterPro" id="IPR020058">
    <property type="entry name" value="Glu/Gln-tRNA-synth_Ib_cat-dom"/>
</dbReference>
<dbReference type="Pfam" id="PF00749">
    <property type="entry name" value="tRNA-synt_1c"/>
    <property type="match status" value="2"/>
</dbReference>